<evidence type="ECO:0000313" key="2">
    <source>
        <dbReference type="EMBL" id="QLH82615.1"/>
    </source>
</evidence>
<dbReference type="Proteomes" id="UP000509346">
    <property type="component" value="Chromosome"/>
</dbReference>
<evidence type="ECO:0000313" key="3">
    <source>
        <dbReference type="Proteomes" id="UP000509346"/>
    </source>
</evidence>
<feature type="transmembrane region" description="Helical" evidence="1">
    <location>
        <begin position="300"/>
        <end position="318"/>
    </location>
</feature>
<proteinExistence type="predicted"/>
<feature type="transmembrane region" description="Helical" evidence="1">
    <location>
        <begin position="265"/>
        <end position="288"/>
    </location>
</feature>
<feature type="transmembrane region" description="Helical" evidence="1">
    <location>
        <begin position="376"/>
        <end position="394"/>
    </location>
</feature>
<feature type="transmembrane region" description="Helical" evidence="1">
    <location>
        <begin position="325"/>
        <end position="341"/>
    </location>
</feature>
<evidence type="ECO:0000256" key="1">
    <source>
        <dbReference type="SAM" id="Phobius"/>
    </source>
</evidence>
<dbReference type="KEGG" id="hpel:HZS54_13735"/>
<keyword evidence="3" id="KW-1185">Reference proteome</keyword>
<feature type="transmembrane region" description="Helical" evidence="1">
    <location>
        <begin position="400"/>
        <end position="427"/>
    </location>
</feature>
<keyword evidence="1" id="KW-0472">Membrane</keyword>
<gene>
    <name evidence="2" type="ORF">HZS54_13735</name>
</gene>
<keyword evidence="1" id="KW-0812">Transmembrane</keyword>
<protein>
    <submittedName>
        <fullName evidence="2">Uncharacterized protein</fullName>
    </submittedName>
</protein>
<sequence length="450" mass="45582">MTARRPTLLAVAALLVCSGVGAVAVGPANAAPPPESVCGVCGDGLADAAENEGIRLTVEYGTATIRVREDGSGHWDARVRIDDDAADRLAANATLRERVVRASLDRRTVVEDPRNLRTSVVNDTLVVTFDQPGVAHRSLGGVVLVDLLDPRARRAGLDLDADQLRIEGPNGTVVSRAPSAATVENGAVVWRVTDEEPGLGSDTRLAFAPSDGPAARALTTVGFVAFSVGVAEPSALALGVAPAALLGALLLAVRRWGDELPAVDPLLLSKAITGSGAAVAVLAGAALAGSVLLDAAVAETVATFAALYALVAAGAAVLDRPSARAALGWTLGASALVALAASVVSVVALQTALLSIPAALWFPLGRAGGRDRGVTVFVVVALLAAPFGAAVLYVPWASPLLGLLLSAFTTIPWAAATVAFGVPLYLLGRGPDDAADRVEADDRTDPASAD</sequence>
<dbReference type="EMBL" id="CP058909">
    <property type="protein sequence ID" value="QLH82615.1"/>
    <property type="molecule type" value="Genomic_DNA"/>
</dbReference>
<keyword evidence="1" id="KW-1133">Transmembrane helix</keyword>
<dbReference type="GeneID" id="56083670"/>
<reference evidence="2 3" key="1">
    <citation type="submission" date="2020-07" db="EMBL/GenBank/DDBJ databases">
        <title>Halosimplex litoreum sp. nov. and Halosimplex rubrum sp. nov., isolated from different salt environments.</title>
        <authorList>
            <person name="Cui H."/>
        </authorList>
    </citation>
    <scope>NUCLEOTIDE SEQUENCE [LARGE SCALE GENOMIC DNA]</scope>
    <source>
        <strain evidence="2 3">R2</strain>
    </source>
</reference>
<organism evidence="2 3">
    <name type="scientific">Halosimplex pelagicum</name>
    <dbReference type="NCBI Taxonomy" id="869886"/>
    <lineage>
        <taxon>Archaea</taxon>
        <taxon>Methanobacteriati</taxon>
        <taxon>Methanobacteriota</taxon>
        <taxon>Stenosarchaea group</taxon>
        <taxon>Halobacteria</taxon>
        <taxon>Halobacteriales</taxon>
        <taxon>Haloarculaceae</taxon>
        <taxon>Halosimplex</taxon>
    </lineage>
</organism>
<dbReference type="OrthoDB" id="242474at2157"/>
<dbReference type="AlphaFoldDB" id="A0A7D5TD31"/>
<name>A0A7D5TD31_9EURY</name>
<accession>A0A7D5TD31</accession>
<feature type="transmembrane region" description="Helical" evidence="1">
    <location>
        <begin position="235"/>
        <end position="253"/>
    </location>
</feature>
<dbReference type="RefSeq" id="WP_179917687.1">
    <property type="nucleotide sequence ID" value="NZ_CP058909.1"/>
</dbReference>